<name>A0AAQ4E8T1_AMBAM</name>
<proteinExistence type="predicted"/>
<evidence type="ECO:0000313" key="1">
    <source>
        <dbReference type="EMBL" id="KAK8771157.1"/>
    </source>
</evidence>
<keyword evidence="2" id="KW-1185">Reference proteome</keyword>
<evidence type="ECO:0000313" key="2">
    <source>
        <dbReference type="Proteomes" id="UP001321473"/>
    </source>
</evidence>
<gene>
    <name evidence="1" type="ORF">V5799_025598</name>
</gene>
<dbReference type="Proteomes" id="UP001321473">
    <property type="component" value="Unassembled WGS sequence"/>
</dbReference>
<protein>
    <submittedName>
        <fullName evidence="1">Uncharacterized protein</fullName>
    </submittedName>
</protein>
<accession>A0AAQ4E8T1</accession>
<dbReference type="AlphaFoldDB" id="A0AAQ4E8T1"/>
<dbReference type="EMBL" id="JARKHS020020073">
    <property type="protein sequence ID" value="KAK8771157.1"/>
    <property type="molecule type" value="Genomic_DNA"/>
</dbReference>
<organism evidence="1 2">
    <name type="scientific">Amblyomma americanum</name>
    <name type="common">Lone star tick</name>
    <dbReference type="NCBI Taxonomy" id="6943"/>
    <lineage>
        <taxon>Eukaryota</taxon>
        <taxon>Metazoa</taxon>
        <taxon>Ecdysozoa</taxon>
        <taxon>Arthropoda</taxon>
        <taxon>Chelicerata</taxon>
        <taxon>Arachnida</taxon>
        <taxon>Acari</taxon>
        <taxon>Parasitiformes</taxon>
        <taxon>Ixodida</taxon>
        <taxon>Ixodoidea</taxon>
        <taxon>Ixodidae</taxon>
        <taxon>Amblyomminae</taxon>
        <taxon>Amblyomma</taxon>
    </lineage>
</organism>
<comment type="caution">
    <text evidence="1">The sequence shown here is derived from an EMBL/GenBank/DDBJ whole genome shotgun (WGS) entry which is preliminary data.</text>
</comment>
<sequence>MSCHVMSAAADTHTAYQDIVFNFSAFHRCTAPCHRQRITEVGVSGTHSERHLDYRLPAAVQNTYLHILAAAADTHTAYQDIVFNFFRFNRSNHQR</sequence>
<reference evidence="1 2" key="1">
    <citation type="journal article" date="2023" name="Arcadia Sci">
        <title>De novo assembly of a long-read Amblyomma americanum tick genome.</title>
        <authorList>
            <person name="Chou S."/>
            <person name="Poskanzer K.E."/>
            <person name="Rollins M."/>
            <person name="Thuy-Boun P.S."/>
        </authorList>
    </citation>
    <scope>NUCLEOTIDE SEQUENCE [LARGE SCALE GENOMIC DNA]</scope>
    <source>
        <strain evidence="1">F_SG_1</strain>
        <tissue evidence="1">Salivary glands</tissue>
    </source>
</reference>